<dbReference type="PANTHER" id="PTHR43096:SF52">
    <property type="entry name" value="DNAJ HOMOLOG 1, MITOCHONDRIAL-RELATED"/>
    <property type="match status" value="1"/>
</dbReference>
<reference evidence="7" key="1">
    <citation type="submission" date="2014-02" db="EMBL/GenBank/DDBJ databases">
        <title>Expanding our view of genomic diversity in Candidatus Accumulibacter clades.</title>
        <authorList>
            <person name="Skennerton C.T."/>
            <person name="Barr J.J."/>
            <person name="Slater F.R."/>
            <person name="Bond P.L."/>
            <person name="Tyson G.W."/>
        </authorList>
    </citation>
    <scope>NUCLEOTIDE SEQUENCE [LARGE SCALE GENOMIC DNA]</scope>
</reference>
<protein>
    <recommendedName>
        <fullName evidence="4">Chaperone protein DnaJ</fullName>
    </recommendedName>
</protein>
<gene>
    <name evidence="7" type="primary">dnaJ_2</name>
    <name evidence="4" type="synonym">dnaJ</name>
    <name evidence="7" type="ORF">AW11_02141</name>
</gene>
<feature type="binding site" evidence="4">
    <location>
        <position position="140"/>
    </location>
    <ligand>
        <name>Zn(2+)</name>
        <dbReference type="ChEBI" id="CHEBI:29105"/>
        <label>1</label>
    </ligand>
</feature>
<feature type="binding site" evidence="4">
    <location>
        <position position="157"/>
    </location>
    <ligand>
        <name>Zn(2+)</name>
        <dbReference type="ChEBI" id="CHEBI:29105"/>
        <label>2</label>
    </ligand>
</feature>
<dbReference type="InterPro" id="IPR036869">
    <property type="entry name" value="J_dom_sf"/>
</dbReference>
<dbReference type="SMART" id="SM00271">
    <property type="entry name" value="DnaJ"/>
    <property type="match status" value="1"/>
</dbReference>
<dbReference type="AlphaFoldDB" id="A0A011PM42"/>
<dbReference type="PANTHER" id="PTHR43096">
    <property type="entry name" value="DNAJ HOMOLOG 1, MITOCHONDRIAL-RELATED"/>
    <property type="match status" value="1"/>
</dbReference>
<sequence length="369" mass="39682">MTICEDPFAVLGVSSEASPADIKRAYRRLAMHWHPDRNHSAAAEAEFKRVHAAYELFLDPQRLAEWRQAQAASKAAASGRRDSKGSASAPRESSYGASKAAGQRSTGEDLTQDLTLTLEEAALGCRKTIALVQGVRCVSCRSSGRVQHRTSVPCKRCSGCGRTSRRGGGTSVCEGCAGRGFLRETDCPDCCGSGWLHQPRTLAVTVPPGLLAGERLRLVGQATPRAGSGGEGGKAGDLYLEIRLAEHPLFVLHGRDIHCRVPVSVYRLLCGGRIEVPSLTGTTTLDLSADPQPPEEYRLPGLGFPAKGRRAAGDLVLQVQRIHPQSLAAEDLDLLERLEVRLAGDLERRAPPLAAWEQQLQARRKSAGS</sequence>
<feature type="binding site" evidence="4">
    <location>
        <position position="190"/>
    </location>
    <ligand>
        <name>Zn(2+)</name>
        <dbReference type="ChEBI" id="CHEBI:29105"/>
        <label>1</label>
    </ligand>
</feature>
<dbReference type="PROSITE" id="PS50076">
    <property type="entry name" value="DNAJ_2"/>
    <property type="match status" value="1"/>
</dbReference>
<comment type="caution">
    <text evidence="7">The sequence shown here is derived from an EMBL/GenBank/DDBJ whole genome shotgun (WGS) entry which is preliminary data.</text>
</comment>
<dbReference type="Pfam" id="PF01556">
    <property type="entry name" value="DnaJ_C"/>
    <property type="match status" value="1"/>
</dbReference>
<evidence type="ECO:0000256" key="1">
    <source>
        <dbReference type="ARBA" id="ARBA00022705"/>
    </source>
</evidence>
<comment type="caution">
    <text evidence="4">Lacks conserved residue(s) required for the propagation of feature annotation.</text>
</comment>
<dbReference type="GO" id="GO:0051082">
    <property type="term" value="F:unfolded protein binding"/>
    <property type="evidence" value="ECO:0007669"/>
    <property type="project" value="UniProtKB-UniRule"/>
</dbReference>
<comment type="subcellular location">
    <subcellularLocation>
        <location evidence="4">Cytoplasm</location>
    </subcellularLocation>
</comment>
<dbReference type="SUPFAM" id="SSF49493">
    <property type="entry name" value="HSP40/DnaJ peptide-binding domain"/>
    <property type="match status" value="2"/>
</dbReference>
<feature type="binding site" evidence="4">
    <location>
        <position position="187"/>
    </location>
    <ligand>
        <name>Zn(2+)</name>
        <dbReference type="ChEBI" id="CHEBI:29105"/>
        <label>1</label>
    </ligand>
</feature>
<accession>A0A011PM42</accession>
<comment type="cofactor">
    <cofactor evidence="4">
        <name>Zn(2+)</name>
        <dbReference type="ChEBI" id="CHEBI:29105"/>
    </cofactor>
    <text evidence="4">Binds 2 Zn(2+) ions per monomer.</text>
</comment>
<feature type="domain" description="J" evidence="6">
    <location>
        <begin position="6"/>
        <end position="62"/>
    </location>
</feature>
<evidence type="ECO:0000313" key="7">
    <source>
        <dbReference type="EMBL" id="EXI88521.1"/>
    </source>
</evidence>
<dbReference type="InterPro" id="IPR001623">
    <property type="entry name" value="DnaJ_domain"/>
</dbReference>
<keyword evidence="4" id="KW-0479">Metal-binding</keyword>
<feature type="binding site" evidence="4">
    <location>
        <position position="137"/>
    </location>
    <ligand>
        <name>Zn(2+)</name>
        <dbReference type="ChEBI" id="CHEBI:29105"/>
        <label>1</label>
    </ligand>
</feature>
<feature type="binding site" evidence="4">
    <location>
        <position position="173"/>
    </location>
    <ligand>
        <name>Zn(2+)</name>
        <dbReference type="ChEBI" id="CHEBI:29105"/>
        <label>2</label>
    </ligand>
</feature>
<evidence type="ECO:0000259" key="6">
    <source>
        <dbReference type="PROSITE" id="PS50076"/>
    </source>
</evidence>
<name>A0A011PM42_ACCRE</name>
<dbReference type="PATRIC" id="fig|1454004.3.peg.2219"/>
<dbReference type="eggNOG" id="COG0484">
    <property type="taxonomic scope" value="Bacteria"/>
</dbReference>
<keyword evidence="4" id="KW-0963">Cytoplasm</keyword>
<evidence type="ECO:0000256" key="5">
    <source>
        <dbReference type="SAM" id="MobiDB-lite"/>
    </source>
</evidence>
<dbReference type="Proteomes" id="UP000022141">
    <property type="component" value="Unassembled WGS sequence"/>
</dbReference>
<comment type="subunit">
    <text evidence="4">Homodimer.</text>
</comment>
<dbReference type="EMBL" id="JEMY01000026">
    <property type="protein sequence ID" value="EXI88521.1"/>
    <property type="molecule type" value="Genomic_DNA"/>
</dbReference>
<dbReference type="InterPro" id="IPR002939">
    <property type="entry name" value="DnaJ_C"/>
</dbReference>
<comment type="similarity">
    <text evidence="4">Belongs to the DnaJ family.</text>
</comment>
<dbReference type="InterPro" id="IPR012724">
    <property type="entry name" value="DnaJ"/>
</dbReference>
<keyword evidence="4" id="KW-0862">Zinc</keyword>
<dbReference type="GO" id="GO:0009408">
    <property type="term" value="P:response to heat"/>
    <property type="evidence" value="ECO:0007669"/>
    <property type="project" value="InterPro"/>
</dbReference>
<proteinExistence type="inferred from homology"/>
<evidence type="ECO:0000256" key="2">
    <source>
        <dbReference type="ARBA" id="ARBA00023016"/>
    </source>
</evidence>
<organism evidence="7 8">
    <name type="scientific">Accumulibacter regalis</name>
    <dbReference type="NCBI Taxonomy" id="522306"/>
    <lineage>
        <taxon>Bacteria</taxon>
        <taxon>Pseudomonadati</taxon>
        <taxon>Pseudomonadota</taxon>
        <taxon>Betaproteobacteria</taxon>
        <taxon>Candidatus Accumulibacter</taxon>
    </lineage>
</organism>
<feature type="binding site" evidence="4">
    <location>
        <position position="154"/>
    </location>
    <ligand>
        <name>Zn(2+)</name>
        <dbReference type="ChEBI" id="CHEBI:29105"/>
        <label>2</label>
    </ligand>
</feature>
<dbReference type="CDD" id="cd10747">
    <property type="entry name" value="DnaJ_C"/>
    <property type="match status" value="1"/>
</dbReference>
<dbReference type="Pfam" id="PF00226">
    <property type="entry name" value="DnaJ"/>
    <property type="match status" value="1"/>
</dbReference>
<evidence type="ECO:0000313" key="8">
    <source>
        <dbReference type="Proteomes" id="UP000022141"/>
    </source>
</evidence>
<feature type="region of interest" description="Disordered" evidence="5">
    <location>
        <begin position="74"/>
        <end position="108"/>
    </location>
</feature>
<dbReference type="HAMAP" id="MF_01152">
    <property type="entry name" value="DnaJ"/>
    <property type="match status" value="1"/>
</dbReference>
<dbReference type="GO" id="GO:0008270">
    <property type="term" value="F:zinc ion binding"/>
    <property type="evidence" value="ECO:0007669"/>
    <property type="project" value="UniProtKB-UniRule"/>
</dbReference>
<comment type="function">
    <text evidence="4">Participates actively in the response to hyperosmotic and heat shock by preventing the aggregation of stress-denatured proteins and by disaggregating proteins, also in an autonomous, DnaK-independent fashion. Unfolded proteins bind initially to DnaJ; upon interaction with the DnaJ-bound protein, DnaK hydrolyzes its bound ATP, resulting in the formation of a stable complex. GrpE releases ADP from DnaK; ATP binding to DnaK triggers the release of the substrate protein, thus completing the reaction cycle. Several rounds of ATP-dependent interactions between DnaJ, DnaK and GrpE are required for fully efficient folding. Also involved, together with DnaK and GrpE, in the DNA replication of plasmids through activation of initiation proteins.</text>
</comment>
<keyword evidence="8" id="KW-1185">Reference proteome</keyword>
<evidence type="ECO:0000256" key="4">
    <source>
        <dbReference type="HAMAP-Rule" id="MF_01152"/>
    </source>
</evidence>
<dbReference type="CDD" id="cd06257">
    <property type="entry name" value="DnaJ"/>
    <property type="match status" value="1"/>
</dbReference>
<keyword evidence="2 4" id="KW-0346">Stress response</keyword>
<evidence type="ECO:0000256" key="3">
    <source>
        <dbReference type="ARBA" id="ARBA00023186"/>
    </source>
</evidence>
<dbReference type="Gene3D" id="2.60.260.20">
    <property type="entry name" value="Urease metallochaperone UreE, N-terminal domain"/>
    <property type="match status" value="2"/>
</dbReference>
<dbReference type="GO" id="GO:0042026">
    <property type="term" value="P:protein refolding"/>
    <property type="evidence" value="ECO:0007669"/>
    <property type="project" value="TreeGrafter"/>
</dbReference>
<dbReference type="GO" id="GO:0005737">
    <property type="term" value="C:cytoplasm"/>
    <property type="evidence" value="ECO:0007669"/>
    <property type="project" value="UniProtKB-SubCell"/>
</dbReference>
<dbReference type="Gene3D" id="1.10.287.110">
    <property type="entry name" value="DnaJ domain"/>
    <property type="match status" value="1"/>
</dbReference>
<keyword evidence="4" id="KW-0677">Repeat</keyword>
<dbReference type="Gene3D" id="2.10.230.10">
    <property type="entry name" value="Heat shock protein DnaJ, cysteine-rich domain"/>
    <property type="match status" value="1"/>
</dbReference>
<keyword evidence="3 4" id="KW-0143">Chaperone</keyword>
<dbReference type="STRING" id="1454004.AW11_02141"/>
<dbReference type="SUPFAM" id="SSF57938">
    <property type="entry name" value="DnaJ/Hsp40 cysteine-rich domain"/>
    <property type="match status" value="1"/>
</dbReference>
<comment type="domain">
    <text evidence="4">The J domain is necessary and sufficient to stimulate DnaK ATPase activity. Zinc center 1 plays an important role in the autonomous, DnaK-independent chaperone activity of DnaJ. Zinc center 2 is essential for interaction with DnaK and for DnaJ activity.</text>
</comment>
<dbReference type="GO" id="GO:0006260">
    <property type="term" value="P:DNA replication"/>
    <property type="evidence" value="ECO:0007669"/>
    <property type="project" value="UniProtKB-KW"/>
</dbReference>
<keyword evidence="1 4" id="KW-0235">DNA replication</keyword>
<dbReference type="SUPFAM" id="SSF46565">
    <property type="entry name" value="Chaperone J-domain"/>
    <property type="match status" value="1"/>
</dbReference>
<dbReference type="InterPro" id="IPR008971">
    <property type="entry name" value="HSP40/DnaJ_pept-bd"/>
</dbReference>
<dbReference type="GO" id="GO:0005524">
    <property type="term" value="F:ATP binding"/>
    <property type="evidence" value="ECO:0007669"/>
    <property type="project" value="InterPro"/>
</dbReference>
<dbReference type="PRINTS" id="PR00625">
    <property type="entry name" value="JDOMAIN"/>
</dbReference>
<dbReference type="InterPro" id="IPR036410">
    <property type="entry name" value="HSP_DnaJ_Cys-rich_dom_sf"/>
</dbReference>
<feature type="binding site" evidence="4">
    <location>
        <position position="176"/>
    </location>
    <ligand>
        <name>Zn(2+)</name>
        <dbReference type="ChEBI" id="CHEBI:29105"/>
        <label>2</label>
    </ligand>
</feature>